<protein>
    <submittedName>
        <fullName evidence="2">Uncharacterized protein</fullName>
    </submittedName>
</protein>
<feature type="region of interest" description="Disordered" evidence="1">
    <location>
        <begin position="1"/>
        <end position="26"/>
    </location>
</feature>
<feature type="compositionally biased region" description="Basic and acidic residues" evidence="1">
    <location>
        <begin position="1"/>
        <end position="16"/>
    </location>
</feature>
<dbReference type="AlphaFoldDB" id="A0A918UP52"/>
<proteinExistence type="predicted"/>
<keyword evidence="3" id="KW-1185">Reference proteome</keyword>
<comment type="caution">
    <text evidence="2">The sequence shown here is derived from an EMBL/GenBank/DDBJ whole genome shotgun (WGS) entry which is preliminary data.</text>
</comment>
<accession>A0A918UP52</accession>
<evidence type="ECO:0000313" key="3">
    <source>
        <dbReference type="Proteomes" id="UP000630936"/>
    </source>
</evidence>
<sequence>MPGLDRRPDAVRHLNDTNRGTVKKHCTQHNPRTCTLCVPLRHPSQLRTRRALAALPRQMAPAASRRENGGAC</sequence>
<reference evidence="2" key="1">
    <citation type="journal article" date="2014" name="Int. J. Syst. Evol. Microbiol.">
        <title>Complete genome sequence of Corynebacterium casei LMG S-19264T (=DSM 44701T), isolated from a smear-ripened cheese.</title>
        <authorList>
            <consortium name="US DOE Joint Genome Institute (JGI-PGF)"/>
            <person name="Walter F."/>
            <person name="Albersmeier A."/>
            <person name="Kalinowski J."/>
            <person name="Ruckert C."/>
        </authorList>
    </citation>
    <scope>NUCLEOTIDE SEQUENCE</scope>
    <source>
        <strain evidence="2">JCM 4988</strain>
    </source>
</reference>
<evidence type="ECO:0000313" key="2">
    <source>
        <dbReference type="EMBL" id="GGZ23903.1"/>
    </source>
</evidence>
<organism evidence="2 3">
    <name type="scientific">Streptomyces inusitatus</name>
    <dbReference type="NCBI Taxonomy" id="68221"/>
    <lineage>
        <taxon>Bacteria</taxon>
        <taxon>Bacillati</taxon>
        <taxon>Actinomycetota</taxon>
        <taxon>Actinomycetes</taxon>
        <taxon>Kitasatosporales</taxon>
        <taxon>Streptomycetaceae</taxon>
        <taxon>Streptomyces</taxon>
    </lineage>
</organism>
<reference evidence="2" key="2">
    <citation type="submission" date="2020-09" db="EMBL/GenBank/DDBJ databases">
        <authorList>
            <person name="Sun Q."/>
            <person name="Ohkuma M."/>
        </authorList>
    </citation>
    <scope>NUCLEOTIDE SEQUENCE</scope>
    <source>
        <strain evidence="2">JCM 4988</strain>
    </source>
</reference>
<dbReference type="EMBL" id="BMWG01000003">
    <property type="protein sequence ID" value="GGZ23903.1"/>
    <property type="molecule type" value="Genomic_DNA"/>
</dbReference>
<evidence type="ECO:0000256" key="1">
    <source>
        <dbReference type="SAM" id="MobiDB-lite"/>
    </source>
</evidence>
<name>A0A918UP52_9ACTN</name>
<dbReference type="Proteomes" id="UP000630936">
    <property type="component" value="Unassembled WGS sequence"/>
</dbReference>
<gene>
    <name evidence="2" type="ORF">GCM10010387_16450</name>
</gene>